<reference evidence="9" key="1">
    <citation type="journal article" date="2022" name="Int. J. Syst. Evol. Microbiol.">
        <title>Nanobdella aerobiophila gen. nov., sp. nov., a thermoacidophilic, obligate ectosymbiotic archaeon, and proposal of Nanobdellaceae fam. nov., Nanobdellales ord. nov. and Nanobdellia class. nov.</title>
        <authorList>
            <person name="Kato S."/>
            <person name="Ogasawara A."/>
            <person name="Itoh T."/>
            <person name="Sakai H.D."/>
            <person name="Shimizu M."/>
            <person name="Yuki M."/>
            <person name="Kaneko M."/>
            <person name="Takashina T."/>
            <person name="Ohkuma M."/>
        </authorList>
    </citation>
    <scope>NUCLEOTIDE SEQUENCE [LARGE SCALE GENOMIC DNA]</scope>
    <source>
        <strain evidence="9">MJ1</strain>
    </source>
</reference>
<dbReference type="KEGG" id="naer:MJ1_0236"/>
<dbReference type="Pfam" id="PF13238">
    <property type="entry name" value="AAA_18"/>
    <property type="match status" value="1"/>
</dbReference>
<feature type="binding site" evidence="7">
    <location>
        <position position="12"/>
    </location>
    <ligand>
        <name>ATP</name>
        <dbReference type="ChEBI" id="CHEBI:30616"/>
    </ligand>
</feature>
<dbReference type="GO" id="GO:0004017">
    <property type="term" value="F:AMP kinase activity"/>
    <property type="evidence" value="ECO:0007669"/>
    <property type="project" value="UniProtKB-UniRule"/>
</dbReference>
<dbReference type="GO" id="GO:0005524">
    <property type="term" value="F:ATP binding"/>
    <property type="evidence" value="ECO:0007669"/>
    <property type="project" value="UniProtKB-UniRule"/>
</dbReference>
<keyword evidence="3 7" id="KW-0808">Transferase</keyword>
<evidence type="ECO:0000313" key="8">
    <source>
        <dbReference type="EMBL" id="BBL45407.1"/>
    </source>
</evidence>
<feature type="binding site" evidence="7">
    <location>
        <position position="15"/>
    </location>
    <ligand>
        <name>ATP</name>
        <dbReference type="ChEBI" id="CHEBI:30616"/>
    </ligand>
</feature>
<proteinExistence type="inferred from homology"/>
<comment type="caution">
    <text evidence="7">Lacks conserved residue(s) required for the propagation of feature annotation.</text>
</comment>
<dbReference type="InterPro" id="IPR027417">
    <property type="entry name" value="P-loop_NTPase"/>
</dbReference>
<feature type="binding site" evidence="7">
    <location>
        <position position="14"/>
    </location>
    <ligand>
        <name>ATP</name>
        <dbReference type="ChEBI" id="CHEBI:30616"/>
    </ligand>
</feature>
<dbReference type="SUPFAM" id="SSF52540">
    <property type="entry name" value="P-loop containing nucleoside triphosphate hydrolases"/>
    <property type="match status" value="1"/>
</dbReference>
<evidence type="ECO:0000256" key="4">
    <source>
        <dbReference type="ARBA" id="ARBA00022741"/>
    </source>
</evidence>
<keyword evidence="2 7" id="KW-0698">rRNA processing</keyword>
<evidence type="ECO:0000256" key="2">
    <source>
        <dbReference type="ARBA" id="ARBA00022552"/>
    </source>
</evidence>
<evidence type="ECO:0000256" key="3">
    <source>
        <dbReference type="ARBA" id="ARBA00022679"/>
    </source>
</evidence>
<feature type="binding site" evidence="7">
    <location>
        <position position="13"/>
    </location>
    <ligand>
        <name>ATP</name>
        <dbReference type="ChEBI" id="CHEBI:30616"/>
    </ligand>
</feature>
<comment type="subunit">
    <text evidence="7">Interacts with uS11. Not a structural component of 40S pre-ribosomes, but transiently interacts with them by binding to uS11.</text>
</comment>
<protein>
    <recommendedName>
        <fullName evidence="7">Putative adenylate kinase</fullName>
        <shortName evidence="7">AK</shortName>
        <ecNumber evidence="7">2.7.4.3</ecNumber>
    </recommendedName>
    <alternativeName>
        <fullName evidence="7">ATP-AMP transphosphorylase</fullName>
    </alternativeName>
</protein>
<comment type="function">
    <text evidence="7">Broad-specificity nucleoside monophosphate (NMP) kinase that catalyzes the reversible transfer of the terminal phosphate group between nucleoside triphosphates and monophosphates. Has also ATPase activity. Involved in the late maturation steps of the 30S ribosomal particles, specifically 16S rRNA maturation. While NMP activity is not required for ribosome maturation, ATPase activity is. Associates transiently with small ribosomal subunit protein uS11. ATP hydrolysis breaks the interaction with uS11. May temporarily remove uS11 from the ribosome to enable a conformational change of the ribosomal RNA that is needed for the final maturation step of the small ribosomal subunit.</text>
</comment>
<evidence type="ECO:0000313" key="9">
    <source>
        <dbReference type="Proteomes" id="UP001055553"/>
    </source>
</evidence>
<dbReference type="Proteomes" id="UP001055553">
    <property type="component" value="Chromosome"/>
</dbReference>
<dbReference type="GeneID" id="74568187"/>
<feature type="binding site" evidence="7">
    <location>
        <position position="105"/>
    </location>
    <ligand>
        <name>ATP</name>
        <dbReference type="ChEBI" id="CHEBI:30616"/>
    </ligand>
</feature>
<keyword evidence="9" id="KW-1185">Reference proteome</keyword>
<keyword evidence="4 7" id="KW-0547">Nucleotide-binding</keyword>
<dbReference type="EMBL" id="AP019769">
    <property type="protein sequence ID" value="BBL45407.1"/>
    <property type="molecule type" value="Genomic_DNA"/>
</dbReference>
<dbReference type="PANTHER" id="PTHR12595">
    <property type="entry name" value="POS9-ACTIVATING FACTOR FAP7-RELATED"/>
    <property type="match status" value="1"/>
</dbReference>
<accession>A0A915SI48</accession>
<sequence>MIICITGVPGCGKSTIAKELSKKMNIEVLDISRFSIENKLYENYDDAYNTYIVDEEKLFSKIDEYIKNKDNIIIEGNFSHLYNKCDICIIIKTDPNILYKRLKERNYPYYKIFENIWAMNLEVLEDELESIKRPYYIFFNNNKEDIEIIVKNILEIINKG</sequence>
<comment type="catalytic activity">
    <reaction evidence="7">
        <text>ATP + H2O = ADP + phosphate + H(+)</text>
        <dbReference type="Rhea" id="RHEA:13065"/>
        <dbReference type="ChEBI" id="CHEBI:15377"/>
        <dbReference type="ChEBI" id="CHEBI:15378"/>
        <dbReference type="ChEBI" id="CHEBI:30616"/>
        <dbReference type="ChEBI" id="CHEBI:43474"/>
        <dbReference type="ChEBI" id="CHEBI:456216"/>
    </reaction>
</comment>
<dbReference type="HAMAP" id="MF_00039">
    <property type="entry name" value="Adenylate_kinase_AK6"/>
    <property type="match status" value="1"/>
</dbReference>
<dbReference type="AlphaFoldDB" id="A0A915SI48"/>
<feature type="binding site" evidence="7">
    <location>
        <position position="10"/>
    </location>
    <ligand>
        <name>ATP</name>
        <dbReference type="ChEBI" id="CHEBI:30616"/>
    </ligand>
</feature>
<dbReference type="PANTHER" id="PTHR12595:SF0">
    <property type="entry name" value="ADENYLATE KINASE ISOENZYME 6"/>
    <property type="match status" value="1"/>
</dbReference>
<evidence type="ECO:0000256" key="6">
    <source>
        <dbReference type="ARBA" id="ARBA00022840"/>
    </source>
</evidence>
<gene>
    <name evidence="8" type="ORF">MJ1_0236</name>
</gene>
<evidence type="ECO:0000256" key="1">
    <source>
        <dbReference type="ARBA" id="ARBA00022517"/>
    </source>
</evidence>
<evidence type="ECO:0000256" key="5">
    <source>
        <dbReference type="ARBA" id="ARBA00022777"/>
    </source>
</evidence>
<dbReference type="Gene3D" id="3.40.50.300">
    <property type="entry name" value="P-loop containing nucleotide triphosphate hydrolases"/>
    <property type="match status" value="1"/>
</dbReference>
<keyword evidence="6 7" id="KW-0067">ATP-binding</keyword>
<dbReference type="GO" id="GO:0016887">
    <property type="term" value="F:ATP hydrolysis activity"/>
    <property type="evidence" value="ECO:0007669"/>
    <property type="project" value="InterPro"/>
</dbReference>
<dbReference type="RefSeq" id="WP_258393440.1">
    <property type="nucleotide sequence ID" value="NZ_AP019769.1"/>
</dbReference>
<dbReference type="GO" id="GO:0042274">
    <property type="term" value="P:ribosomal small subunit biogenesis"/>
    <property type="evidence" value="ECO:0007669"/>
    <property type="project" value="UniProtKB-UniRule"/>
</dbReference>
<dbReference type="InterPro" id="IPR020618">
    <property type="entry name" value="Adenyl_kinase_AK6"/>
</dbReference>
<name>A0A915SI48_9ARCH</name>
<keyword evidence="1 7" id="KW-0690">Ribosome biogenesis</keyword>
<evidence type="ECO:0000256" key="7">
    <source>
        <dbReference type="HAMAP-Rule" id="MF_00039"/>
    </source>
</evidence>
<dbReference type="EC" id="2.7.4.3" evidence="7"/>
<dbReference type="GO" id="GO:0006364">
    <property type="term" value="P:rRNA processing"/>
    <property type="evidence" value="ECO:0007669"/>
    <property type="project" value="UniProtKB-KW"/>
</dbReference>
<organism evidence="8 9">
    <name type="scientific">Nanobdella aerobiophila</name>
    <dbReference type="NCBI Taxonomy" id="2586965"/>
    <lineage>
        <taxon>Archaea</taxon>
        <taxon>Nanobdellota</taxon>
        <taxon>Nanobdellia</taxon>
        <taxon>Nanobdellales</taxon>
        <taxon>Nanobdellaceae</taxon>
        <taxon>Nanobdella</taxon>
    </lineage>
</organism>
<comment type="catalytic activity">
    <reaction evidence="7">
        <text>AMP + ATP = 2 ADP</text>
        <dbReference type="Rhea" id="RHEA:12973"/>
        <dbReference type="ChEBI" id="CHEBI:30616"/>
        <dbReference type="ChEBI" id="CHEBI:456215"/>
        <dbReference type="ChEBI" id="CHEBI:456216"/>
        <dbReference type="EC" id="2.7.4.3"/>
    </reaction>
</comment>
<comment type="similarity">
    <text evidence="7">Belongs to the adenylate kinase family. AK6 subfamily.</text>
</comment>
<keyword evidence="5 7" id="KW-0418">Kinase</keyword>
<feature type="region of interest" description="LID" evidence="7">
    <location>
        <begin position="104"/>
        <end position="114"/>
    </location>
</feature>